<proteinExistence type="predicted"/>
<accession>A0A238UDG2</accession>
<dbReference type="KEGG" id="tje:TJEJU_3451"/>
<name>A0A238UDG2_9FLAO</name>
<dbReference type="AlphaFoldDB" id="A0A238UDG2"/>
<dbReference type="OrthoDB" id="1274006at2"/>
<dbReference type="Proteomes" id="UP000215214">
    <property type="component" value="Chromosome TJEJU"/>
</dbReference>
<gene>
    <name evidence="1" type="ORF">TJEJU_3451</name>
</gene>
<sequence>MKKILLLLFITTSVFAQKSVNDYKYVIVPKQYNGFKKADQYQTSSLIKFLLKKNNFNVFFDDESLPADLVSDRCKALTADLFNDSGIFVTKVQIRFKDCFNKEVYSSKFGKSKLKEYKKAYHKAIREAFNSIKQLNYKYVPKTTETIVTKNIEVSTERERNYNLQKEDKVVEVKQTSDELYTNITNVLYAQPKDYGYQLINDVPEVVFKLLKTNRENSFIIKDKNGTFSKKSGDVWSAEYYENDKLVTKLFRVKF</sequence>
<keyword evidence="2" id="KW-1185">Reference proteome</keyword>
<evidence type="ECO:0008006" key="3">
    <source>
        <dbReference type="Google" id="ProtNLM"/>
    </source>
</evidence>
<dbReference type="EMBL" id="LT899436">
    <property type="protein sequence ID" value="SNR17095.1"/>
    <property type="molecule type" value="Genomic_DNA"/>
</dbReference>
<evidence type="ECO:0000313" key="1">
    <source>
        <dbReference type="EMBL" id="SNR17095.1"/>
    </source>
</evidence>
<reference evidence="1 2" key="1">
    <citation type="submission" date="2017-07" db="EMBL/GenBank/DDBJ databases">
        <authorList>
            <person name="Sun Z.S."/>
            <person name="Albrecht U."/>
            <person name="Echele G."/>
            <person name="Lee C.C."/>
        </authorList>
    </citation>
    <scope>NUCLEOTIDE SEQUENCE [LARGE SCALE GENOMIC DNA]</scope>
    <source>
        <strain evidence="2">type strain: KCTC 22618</strain>
    </source>
</reference>
<evidence type="ECO:0000313" key="2">
    <source>
        <dbReference type="Proteomes" id="UP000215214"/>
    </source>
</evidence>
<dbReference type="RefSeq" id="WP_095074059.1">
    <property type="nucleotide sequence ID" value="NZ_LT899436.1"/>
</dbReference>
<organism evidence="1 2">
    <name type="scientific">Tenacibaculum jejuense</name>
    <dbReference type="NCBI Taxonomy" id="584609"/>
    <lineage>
        <taxon>Bacteria</taxon>
        <taxon>Pseudomonadati</taxon>
        <taxon>Bacteroidota</taxon>
        <taxon>Flavobacteriia</taxon>
        <taxon>Flavobacteriales</taxon>
        <taxon>Flavobacteriaceae</taxon>
        <taxon>Tenacibaculum</taxon>
    </lineage>
</organism>
<protein>
    <recommendedName>
        <fullName evidence="3">Secreted protein</fullName>
    </recommendedName>
</protein>